<evidence type="ECO:0000256" key="11">
    <source>
        <dbReference type="HAMAP-Rule" id="MF_00109"/>
    </source>
</evidence>
<evidence type="ECO:0000256" key="10">
    <source>
        <dbReference type="ARBA" id="ARBA00048567"/>
    </source>
</evidence>
<dbReference type="EMBL" id="BAABAF010000008">
    <property type="protein sequence ID" value="GAA3771833.1"/>
    <property type="molecule type" value="Genomic_DNA"/>
</dbReference>
<keyword evidence="11" id="KW-0479">Metal-binding</keyword>
<evidence type="ECO:0000256" key="8">
    <source>
        <dbReference type="ARBA" id="ARBA00022840"/>
    </source>
</evidence>
<keyword evidence="4 11" id="KW-0028">Amino-acid biosynthesis</keyword>
<keyword evidence="11" id="KW-0963">Cytoplasm</keyword>
<evidence type="ECO:0000256" key="3">
    <source>
        <dbReference type="ARBA" id="ARBA00012154"/>
    </source>
</evidence>
<dbReference type="PANTHER" id="PTHR21087">
    <property type="entry name" value="SHIKIMATE KINASE"/>
    <property type="match status" value="1"/>
</dbReference>
<keyword evidence="6 11" id="KW-0547">Nucleotide-binding</keyword>
<feature type="region of interest" description="Disordered" evidence="12">
    <location>
        <begin position="168"/>
        <end position="188"/>
    </location>
</feature>
<dbReference type="InterPro" id="IPR027417">
    <property type="entry name" value="P-loop_NTPase"/>
</dbReference>
<dbReference type="PROSITE" id="PS01128">
    <property type="entry name" value="SHIKIMATE_KINASE"/>
    <property type="match status" value="1"/>
</dbReference>
<dbReference type="SUPFAM" id="SSF52540">
    <property type="entry name" value="P-loop containing nucleoside triphosphate hydrolases"/>
    <property type="match status" value="1"/>
</dbReference>
<evidence type="ECO:0000256" key="4">
    <source>
        <dbReference type="ARBA" id="ARBA00022605"/>
    </source>
</evidence>
<reference evidence="14" key="1">
    <citation type="journal article" date="2019" name="Int. J. Syst. Evol. Microbiol.">
        <title>The Global Catalogue of Microorganisms (GCM) 10K type strain sequencing project: providing services to taxonomists for standard genome sequencing and annotation.</title>
        <authorList>
            <consortium name="The Broad Institute Genomics Platform"/>
            <consortium name="The Broad Institute Genome Sequencing Center for Infectious Disease"/>
            <person name="Wu L."/>
            <person name="Ma J."/>
        </authorList>
    </citation>
    <scope>NUCLEOTIDE SEQUENCE [LARGE SCALE GENOMIC DNA]</scope>
    <source>
        <strain evidence="14">JCM 16950</strain>
    </source>
</reference>
<feature type="binding site" evidence="11">
    <location>
        <position position="35"/>
    </location>
    <ligand>
        <name>substrate</name>
    </ligand>
</feature>
<dbReference type="InterPro" id="IPR000623">
    <property type="entry name" value="Shikimate_kinase/TSH1"/>
</dbReference>
<sequence>MTTRAVVLIGPMGAGKTSIGRKLAKTLGVRFFDTDIAIAREHGPIPEIFVHEGEPRFRELERAAVQEALGTDGIVALGGGAVLHPDTRADLARHPVVLLTVDAHTVAGRIRDTNRPLLQGADALAQWERVAAERSALYAQLADVTFDTSRGRIRDIVDRASAWVRTQWDTQNGDSAASRTEPQPGGMA</sequence>
<name>A0ABP7GQL8_9MICO</name>
<feature type="binding site" evidence="11">
    <location>
        <begin position="13"/>
        <end position="18"/>
    </location>
    <ligand>
        <name>ATP</name>
        <dbReference type="ChEBI" id="CHEBI:30616"/>
    </ligand>
</feature>
<dbReference type="RefSeq" id="WP_344784082.1">
    <property type="nucleotide sequence ID" value="NZ_BAABAF010000008.1"/>
</dbReference>
<feature type="binding site" evidence="11">
    <location>
        <position position="58"/>
    </location>
    <ligand>
        <name>substrate</name>
    </ligand>
</feature>
<evidence type="ECO:0000256" key="1">
    <source>
        <dbReference type="ARBA" id="ARBA00004842"/>
    </source>
</evidence>
<evidence type="ECO:0000256" key="6">
    <source>
        <dbReference type="ARBA" id="ARBA00022741"/>
    </source>
</evidence>
<gene>
    <name evidence="11" type="primary">aroK</name>
    <name evidence="13" type="ORF">GCM10022240_24890</name>
</gene>
<comment type="caution">
    <text evidence="11">Lacks conserved residue(s) required for the propagation of feature annotation.</text>
</comment>
<comment type="cofactor">
    <cofactor evidence="11">
        <name>Mg(2+)</name>
        <dbReference type="ChEBI" id="CHEBI:18420"/>
    </cofactor>
    <text evidence="11">Binds 1 Mg(2+) ion per subunit.</text>
</comment>
<keyword evidence="8 11" id="KW-0067">ATP-binding</keyword>
<dbReference type="InterPro" id="IPR031322">
    <property type="entry name" value="Shikimate/glucono_kinase"/>
</dbReference>
<proteinExistence type="inferred from homology"/>
<protein>
    <recommendedName>
        <fullName evidence="3 11">Shikimate kinase</fullName>
        <shortName evidence="11">SK</shortName>
        <ecNumber evidence="3 11">2.7.1.71</ecNumber>
    </recommendedName>
</protein>
<evidence type="ECO:0000256" key="2">
    <source>
        <dbReference type="ARBA" id="ARBA00006997"/>
    </source>
</evidence>
<comment type="pathway">
    <text evidence="1 11">Metabolic intermediate biosynthesis; chorismate biosynthesis; chorismate from D-erythrose 4-phosphate and phosphoenolpyruvate: step 5/7.</text>
</comment>
<dbReference type="HAMAP" id="MF_00109">
    <property type="entry name" value="Shikimate_kinase"/>
    <property type="match status" value="1"/>
</dbReference>
<feature type="binding site" evidence="11">
    <location>
        <position position="17"/>
    </location>
    <ligand>
        <name>Mg(2+)</name>
        <dbReference type="ChEBI" id="CHEBI:18420"/>
    </ligand>
</feature>
<dbReference type="PRINTS" id="PR01100">
    <property type="entry name" value="SHIKIMTKNASE"/>
</dbReference>
<dbReference type="GO" id="GO:0016301">
    <property type="term" value="F:kinase activity"/>
    <property type="evidence" value="ECO:0007669"/>
    <property type="project" value="UniProtKB-KW"/>
</dbReference>
<accession>A0ABP7GQL8</accession>
<comment type="caution">
    <text evidence="13">The sequence shown here is derived from an EMBL/GenBank/DDBJ whole genome shotgun (WGS) entry which is preliminary data.</text>
</comment>
<evidence type="ECO:0000256" key="9">
    <source>
        <dbReference type="ARBA" id="ARBA00023141"/>
    </source>
</evidence>
<dbReference type="CDD" id="cd00464">
    <property type="entry name" value="SK"/>
    <property type="match status" value="1"/>
</dbReference>
<comment type="function">
    <text evidence="11">Catalyzes the specific phosphorylation of the 3-hydroxyl group of shikimic acid using ATP as a cosubstrate.</text>
</comment>
<evidence type="ECO:0000256" key="5">
    <source>
        <dbReference type="ARBA" id="ARBA00022679"/>
    </source>
</evidence>
<keyword evidence="7 11" id="KW-0418">Kinase</keyword>
<dbReference type="Proteomes" id="UP001500540">
    <property type="component" value="Unassembled WGS sequence"/>
</dbReference>
<dbReference type="Pfam" id="PF01202">
    <property type="entry name" value="SKI"/>
    <property type="match status" value="1"/>
</dbReference>
<feature type="binding site" evidence="11">
    <location>
        <position position="79"/>
    </location>
    <ligand>
        <name>substrate</name>
    </ligand>
</feature>
<keyword evidence="11" id="KW-0460">Magnesium</keyword>
<keyword evidence="5 11" id="KW-0808">Transferase</keyword>
<feature type="binding site" evidence="11">
    <location>
        <position position="134"/>
    </location>
    <ligand>
        <name>substrate</name>
    </ligand>
</feature>
<comment type="catalytic activity">
    <reaction evidence="10 11">
        <text>shikimate + ATP = 3-phosphoshikimate + ADP + H(+)</text>
        <dbReference type="Rhea" id="RHEA:13121"/>
        <dbReference type="ChEBI" id="CHEBI:15378"/>
        <dbReference type="ChEBI" id="CHEBI:30616"/>
        <dbReference type="ChEBI" id="CHEBI:36208"/>
        <dbReference type="ChEBI" id="CHEBI:145989"/>
        <dbReference type="ChEBI" id="CHEBI:456216"/>
        <dbReference type="EC" id="2.7.1.71"/>
    </reaction>
</comment>
<dbReference type="EC" id="2.7.1.71" evidence="3 11"/>
<evidence type="ECO:0000256" key="7">
    <source>
        <dbReference type="ARBA" id="ARBA00022777"/>
    </source>
</evidence>
<keyword evidence="14" id="KW-1185">Reference proteome</keyword>
<comment type="subcellular location">
    <subcellularLocation>
        <location evidence="11">Cytoplasm</location>
    </subcellularLocation>
</comment>
<feature type="binding site" evidence="11">
    <location>
        <position position="115"/>
    </location>
    <ligand>
        <name>ATP</name>
        <dbReference type="ChEBI" id="CHEBI:30616"/>
    </ligand>
</feature>
<comment type="subunit">
    <text evidence="11">Monomer.</text>
</comment>
<dbReference type="Gene3D" id="3.40.50.300">
    <property type="entry name" value="P-loop containing nucleotide triphosphate hydrolases"/>
    <property type="match status" value="1"/>
</dbReference>
<evidence type="ECO:0000256" key="12">
    <source>
        <dbReference type="SAM" id="MobiDB-lite"/>
    </source>
</evidence>
<dbReference type="InterPro" id="IPR023000">
    <property type="entry name" value="Shikimate_kinase_CS"/>
</dbReference>
<feature type="compositionally biased region" description="Polar residues" evidence="12">
    <location>
        <begin position="168"/>
        <end position="181"/>
    </location>
</feature>
<dbReference type="PANTHER" id="PTHR21087:SF16">
    <property type="entry name" value="SHIKIMATE KINASE 1, CHLOROPLASTIC"/>
    <property type="match status" value="1"/>
</dbReference>
<organism evidence="13 14">
    <name type="scientific">Microbacterium kribbense</name>
    <dbReference type="NCBI Taxonomy" id="433645"/>
    <lineage>
        <taxon>Bacteria</taxon>
        <taxon>Bacillati</taxon>
        <taxon>Actinomycetota</taxon>
        <taxon>Actinomycetes</taxon>
        <taxon>Micrococcales</taxon>
        <taxon>Microbacteriaceae</taxon>
        <taxon>Microbacterium</taxon>
    </lineage>
</organism>
<evidence type="ECO:0000313" key="13">
    <source>
        <dbReference type="EMBL" id="GAA3771833.1"/>
    </source>
</evidence>
<evidence type="ECO:0000313" key="14">
    <source>
        <dbReference type="Proteomes" id="UP001500540"/>
    </source>
</evidence>
<comment type="similarity">
    <text evidence="2 11">Belongs to the shikimate kinase family.</text>
</comment>
<keyword evidence="9 11" id="KW-0057">Aromatic amino acid biosynthesis</keyword>